<evidence type="ECO:0008006" key="3">
    <source>
        <dbReference type="Google" id="ProtNLM"/>
    </source>
</evidence>
<sequence length="166" mass="18605">MFRRMRFNSFNSSNISVKRRTAVGATDFLRRDDKMAALLPAIERMAALQKDCATALPAMFKYCEILQFEDNQLVLSTPNAALAAKLKQQLPKLQETLARRGWQVHGVKLKVQMMKAAEVKEQMRALFLNEAAISAFDSLSDSLEQSAQNATLIAALKAMVARRREG</sequence>
<dbReference type="InterPro" id="IPR007922">
    <property type="entry name" value="DciA-like"/>
</dbReference>
<dbReference type="Proteomes" id="UP000199470">
    <property type="component" value="Unassembled WGS sequence"/>
</dbReference>
<dbReference type="Pfam" id="PF05258">
    <property type="entry name" value="DciA"/>
    <property type="match status" value="1"/>
</dbReference>
<name>A0A1I4N492_9BURK</name>
<evidence type="ECO:0000313" key="2">
    <source>
        <dbReference type="Proteomes" id="UP000199470"/>
    </source>
</evidence>
<gene>
    <name evidence="1" type="ORF">SAMN02982985_02758</name>
</gene>
<protein>
    <recommendedName>
        <fullName evidence="3">DUF721 domain-containing protein</fullName>
    </recommendedName>
</protein>
<evidence type="ECO:0000313" key="1">
    <source>
        <dbReference type="EMBL" id="SFM10329.1"/>
    </source>
</evidence>
<dbReference type="OrthoDB" id="8521216at2"/>
<proteinExistence type="predicted"/>
<dbReference type="EMBL" id="FOTW01000012">
    <property type="protein sequence ID" value="SFM10329.1"/>
    <property type="molecule type" value="Genomic_DNA"/>
</dbReference>
<dbReference type="AlphaFoldDB" id="A0A1I4N492"/>
<reference evidence="1 2" key="1">
    <citation type="submission" date="2016-10" db="EMBL/GenBank/DDBJ databases">
        <authorList>
            <person name="de Groot N.N."/>
        </authorList>
    </citation>
    <scope>NUCLEOTIDE SEQUENCE [LARGE SCALE GENOMIC DNA]</scope>
    <source>
        <strain evidence="1 2">ATCC 43154</strain>
    </source>
</reference>
<accession>A0A1I4N492</accession>
<keyword evidence="2" id="KW-1185">Reference proteome</keyword>
<organism evidence="1 2">
    <name type="scientific">Rugamonas rubra</name>
    <dbReference type="NCBI Taxonomy" id="758825"/>
    <lineage>
        <taxon>Bacteria</taxon>
        <taxon>Pseudomonadati</taxon>
        <taxon>Pseudomonadota</taxon>
        <taxon>Betaproteobacteria</taxon>
        <taxon>Burkholderiales</taxon>
        <taxon>Oxalobacteraceae</taxon>
        <taxon>Telluria group</taxon>
        <taxon>Rugamonas</taxon>
    </lineage>
</organism>